<evidence type="ECO:0000313" key="1">
    <source>
        <dbReference type="EMBL" id="RLK58884.1"/>
    </source>
</evidence>
<sequence>MSTGFRNACLLVVAGTLLTGCARQVEPVDQGLPASSSAGATTEVVPATSEAAVGVAVPFQLPTHCGIKYARFADKWWRAEQESPDPRRVLAADGSGSYTGSVPGRVVLVDERTLRFTVDSGVIEGGPTEVVLHPTADQPPLCD</sequence>
<name>A0A421B3F1_9PSEU</name>
<comment type="caution">
    <text evidence="1">The sequence shown here is derived from an EMBL/GenBank/DDBJ whole genome shotgun (WGS) entry which is preliminary data.</text>
</comment>
<proteinExistence type="predicted"/>
<keyword evidence="2" id="KW-1185">Reference proteome</keyword>
<protein>
    <submittedName>
        <fullName evidence="1">Uncharacterized protein</fullName>
    </submittedName>
</protein>
<evidence type="ECO:0000313" key="2">
    <source>
        <dbReference type="Proteomes" id="UP000282454"/>
    </source>
</evidence>
<reference evidence="1 2" key="1">
    <citation type="submission" date="2018-10" db="EMBL/GenBank/DDBJ databases">
        <title>Genomic Encyclopedia of Archaeal and Bacterial Type Strains, Phase II (KMG-II): from individual species to whole genera.</title>
        <authorList>
            <person name="Goeker M."/>
        </authorList>
    </citation>
    <scope>NUCLEOTIDE SEQUENCE [LARGE SCALE GENOMIC DNA]</scope>
    <source>
        <strain evidence="1 2">DSM 45657</strain>
    </source>
</reference>
<dbReference type="AlphaFoldDB" id="A0A421B3F1"/>
<dbReference type="EMBL" id="RCDD01000002">
    <property type="protein sequence ID" value="RLK58884.1"/>
    <property type="molecule type" value="Genomic_DNA"/>
</dbReference>
<dbReference type="PROSITE" id="PS51257">
    <property type="entry name" value="PROKAR_LIPOPROTEIN"/>
    <property type="match status" value="1"/>
</dbReference>
<gene>
    <name evidence="1" type="ORF">CLV68_3364</name>
</gene>
<accession>A0A421B3F1</accession>
<dbReference type="Proteomes" id="UP000282454">
    <property type="component" value="Unassembled WGS sequence"/>
</dbReference>
<organism evidence="1 2">
    <name type="scientific">Actinokineospora cianjurensis</name>
    <dbReference type="NCBI Taxonomy" id="585224"/>
    <lineage>
        <taxon>Bacteria</taxon>
        <taxon>Bacillati</taxon>
        <taxon>Actinomycetota</taxon>
        <taxon>Actinomycetes</taxon>
        <taxon>Pseudonocardiales</taxon>
        <taxon>Pseudonocardiaceae</taxon>
        <taxon>Actinokineospora</taxon>
    </lineage>
</organism>